<dbReference type="Proteomes" id="UP000663852">
    <property type="component" value="Unassembled WGS sequence"/>
</dbReference>
<proteinExistence type="predicted"/>
<accession>A0A813QMR4</accession>
<organism evidence="2 3">
    <name type="scientific">Adineta ricciae</name>
    <name type="common">Rotifer</name>
    <dbReference type="NCBI Taxonomy" id="249248"/>
    <lineage>
        <taxon>Eukaryota</taxon>
        <taxon>Metazoa</taxon>
        <taxon>Spiralia</taxon>
        <taxon>Gnathifera</taxon>
        <taxon>Rotifera</taxon>
        <taxon>Eurotatoria</taxon>
        <taxon>Bdelloidea</taxon>
        <taxon>Adinetida</taxon>
        <taxon>Adinetidae</taxon>
        <taxon>Adineta</taxon>
    </lineage>
</organism>
<comment type="caution">
    <text evidence="2">The sequence shown here is derived from an EMBL/GenBank/DDBJ whole genome shotgun (WGS) entry which is preliminary data.</text>
</comment>
<dbReference type="EMBL" id="CAJNOJ010000008">
    <property type="protein sequence ID" value="CAF0769294.1"/>
    <property type="molecule type" value="Genomic_DNA"/>
</dbReference>
<reference evidence="2" key="1">
    <citation type="submission" date="2021-02" db="EMBL/GenBank/DDBJ databases">
        <authorList>
            <person name="Nowell W R."/>
        </authorList>
    </citation>
    <scope>NUCLEOTIDE SEQUENCE</scope>
</reference>
<dbReference type="AlphaFoldDB" id="A0A813QMR4"/>
<gene>
    <name evidence="2" type="ORF">EDS130_LOCUS3215</name>
</gene>
<dbReference type="OrthoDB" id="10076690at2759"/>
<evidence type="ECO:0000256" key="1">
    <source>
        <dbReference type="SAM" id="MobiDB-lite"/>
    </source>
</evidence>
<evidence type="ECO:0000313" key="3">
    <source>
        <dbReference type="Proteomes" id="UP000663852"/>
    </source>
</evidence>
<feature type="region of interest" description="Disordered" evidence="1">
    <location>
        <begin position="212"/>
        <end position="253"/>
    </location>
</feature>
<sequence length="304" mass="35115">MLSCRELAPFSCSVPFLAAATAWDQTYINLGNVFLSDTTEKVLTQVKDLIDFNEPNINQDLLVANVSEKIYHDYRFLMKDVDKTYEQSVNEVFNQYKNTISSRAANGDMPDKCVHEVVRAVEQFKTRLLARTGKTMRRNIPDQVIKSVQVGLARKGIDLNKINVTKNELGQLLNDLSQNEEFNVYPIVNEVQSAILPSIQSQFKPQKFNETTLQDEADTSLSDSSSYSAHGTRSRRDETNRKHNRHSQRKQTSNTSIQFTGEFVFLFKFHENISRLECTDYDPYRNYAKYKAKRLHENKQNDVY</sequence>
<evidence type="ECO:0000313" key="2">
    <source>
        <dbReference type="EMBL" id="CAF0769294.1"/>
    </source>
</evidence>
<name>A0A813QMR4_ADIRI</name>
<protein>
    <submittedName>
        <fullName evidence="2">Uncharacterized protein</fullName>
    </submittedName>
</protein>